<dbReference type="PRINTS" id="PR00469">
    <property type="entry name" value="PNDRDTASEII"/>
</dbReference>
<dbReference type="RefSeq" id="WP_096197940.1">
    <property type="nucleotide sequence ID" value="NZ_JBQQKG010000002.1"/>
</dbReference>
<name>A0A2A3YEL0_9MICO</name>
<gene>
    <name evidence="6" type="ORF">CIK66_17895</name>
</gene>
<reference evidence="6 7" key="1">
    <citation type="journal article" date="2017" name="Elife">
        <title>Extensive horizontal gene transfer in cheese-associated bacteria.</title>
        <authorList>
            <person name="Bonham K.S."/>
            <person name="Wolfe B.E."/>
            <person name="Dutton R.J."/>
        </authorList>
    </citation>
    <scope>NUCLEOTIDE SEQUENCE [LARGE SCALE GENOMIC DNA]</scope>
    <source>
        <strain evidence="6 7">341_9</strain>
    </source>
</reference>
<dbReference type="PRINTS" id="PR00368">
    <property type="entry name" value="FADPNR"/>
</dbReference>
<keyword evidence="7" id="KW-1185">Reference proteome</keyword>
<dbReference type="GO" id="GO:0004791">
    <property type="term" value="F:thioredoxin-disulfide reductase (NADPH) activity"/>
    <property type="evidence" value="ECO:0007669"/>
    <property type="project" value="UniProtKB-EC"/>
</dbReference>
<evidence type="ECO:0000256" key="3">
    <source>
        <dbReference type="ARBA" id="ARBA00048132"/>
    </source>
</evidence>
<proteinExistence type="predicted"/>
<dbReference type="Proteomes" id="UP000218598">
    <property type="component" value="Unassembled WGS sequence"/>
</dbReference>
<dbReference type="AlphaFoldDB" id="A0A2A3YEL0"/>
<feature type="region of interest" description="Disordered" evidence="4">
    <location>
        <begin position="1"/>
        <end position="36"/>
    </location>
</feature>
<accession>A0A2A3YEL0</accession>
<dbReference type="InterPro" id="IPR023753">
    <property type="entry name" value="FAD/NAD-binding_dom"/>
</dbReference>
<keyword evidence="1" id="KW-0285">Flavoprotein</keyword>
<comment type="catalytic activity">
    <reaction evidence="3">
        <text>[thioredoxin]-dithiol + NADP(+) = [thioredoxin]-disulfide + NADPH + H(+)</text>
        <dbReference type="Rhea" id="RHEA:20345"/>
        <dbReference type="Rhea" id="RHEA-COMP:10698"/>
        <dbReference type="Rhea" id="RHEA-COMP:10700"/>
        <dbReference type="ChEBI" id="CHEBI:15378"/>
        <dbReference type="ChEBI" id="CHEBI:29950"/>
        <dbReference type="ChEBI" id="CHEBI:50058"/>
        <dbReference type="ChEBI" id="CHEBI:57783"/>
        <dbReference type="ChEBI" id="CHEBI:58349"/>
        <dbReference type="EC" id="1.8.1.9"/>
    </reaction>
</comment>
<organism evidence="6 7">
    <name type="scientific">Brachybacterium alimentarium</name>
    <dbReference type="NCBI Taxonomy" id="47845"/>
    <lineage>
        <taxon>Bacteria</taxon>
        <taxon>Bacillati</taxon>
        <taxon>Actinomycetota</taxon>
        <taxon>Actinomycetes</taxon>
        <taxon>Micrococcales</taxon>
        <taxon>Dermabacteraceae</taxon>
        <taxon>Brachybacterium</taxon>
    </lineage>
</organism>
<dbReference type="Gene3D" id="3.50.50.60">
    <property type="entry name" value="FAD/NAD(P)-binding domain"/>
    <property type="match status" value="2"/>
</dbReference>
<evidence type="ECO:0000313" key="7">
    <source>
        <dbReference type="Proteomes" id="UP000218598"/>
    </source>
</evidence>
<feature type="domain" description="FAD/NAD(P)-binding" evidence="5">
    <location>
        <begin position="37"/>
        <end position="321"/>
    </location>
</feature>
<keyword evidence="2" id="KW-0560">Oxidoreductase</keyword>
<evidence type="ECO:0000313" key="6">
    <source>
        <dbReference type="EMBL" id="PCC37689.1"/>
    </source>
</evidence>
<protein>
    <recommendedName>
        <fullName evidence="5">FAD/NAD(P)-binding domain-containing protein</fullName>
    </recommendedName>
</protein>
<dbReference type="EMBL" id="NRGR01000043">
    <property type="protein sequence ID" value="PCC37689.1"/>
    <property type="molecule type" value="Genomic_DNA"/>
</dbReference>
<dbReference type="SUPFAM" id="SSF51905">
    <property type="entry name" value="FAD/NAD(P)-binding domain"/>
    <property type="match status" value="1"/>
</dbReference>
<evidence type="ECO:0000256" key="4">
    <source>
        <dbReference type="SAM" id="MobiDB-lite"/>
    </source>
</evidence>
<dbReference type="OrthoDB" id="9786503at2"/>
<comment type="caution">
    <text evidence="6">The sequence shown here is derived from an EMBL/GenBank/DDBJ whole genome shotgun (WGS) entry which is preliminary data.</text>
</comment>
<dbReference type="Pfam" id="PF07992">
    <property type="entry name" value="Pyr_redox_2"/>
    <property type="match status" value="1"/>
</dbReference>
<dbReference type="PANTHER" id="PTHR48105">
    <property type="entry name" value="THIOREDOXIN REDUCTASE 1-RELATED-RELATED"/>
    <property type="match status" value="1"/>
</dbReference>
<evidence type="ECO:0000256" key="1">
    <source>
        <dbReference type="ARBA" id="ARBA00022630"/>
    </source>
</evidence>
<dbReference type="InterPro" id="IPR050097">
    <property type="entry name" value="Ferredoxin-NADP_redctase_2"/>
</dbReference>
<sequence length="340" mass="35329">MHPEPFDLHQTASEGHGDPTASLPPAETVRPDDGPTYDVAVIGGGTAGLSAAVALSRFRRSVVVIDDGTPRNAPAGHIHNLLSRDGVSPEELYRLGRDEVDGFGGEFVRGTVDAVRGELGAFTLDVADERLTAGRVIVATGGWDELPQLPGLAERWGKDVIHCGFCHGYEVRDQRVGVLATSPMAAHQAMMFRLLSPHVTLLAHTTAPSSEQHEDLARRGIAVASGTVTEVLSESDHLSGVVLEDGTRIELDALVVAPVVHARADFLAPLGLQPTEFAVDGHTMATQIETGPSGSTDVPGVRIAGNASEPMGQVVNAAASGLAAASAMVGEFVLAGASAQ</sequence>
<dbReference type="InterPro" id="IPR036188">
    <property type="entry name" value="FAD/NAD-bd_sf"/>
</dbReference>
<evidence type="ECO:0000256" key="2">
    <source>
        <dbReference type="ARBA" id="ARBA00023002"/>
    </source>
</evidence>
<evidence type="ECO:0000259" key="5">
    <source>
        <dbReference type="Pfam" id="PF07992"/>
    </source>
</evidence>